<feature type="domain" description="Acyl-CoA thioesterase-like N-terminal HotDog" evidence="1">
    <location>
        <begin position="23"/>
        <end position="105"/>
    </location>
</feature>
<evidence type="ECO:0000313" key="3">
    <source>
        <dbReference type="EMBL" id="MBB5714018.1"/>
    </source>
</evidence>
<dbReference type="AlphaFoldDB" id="A0A7W9BBA6"/>
<comment type="caution">
    <text evidence="3">The sequence shown here is derived from an EMBL/GenBank/DDBJ whole genome shotgun (WGS) entry which is preliminary data.</text>
</comment>
<accession>A0A7W9BBA6</accession>
<sequence length="257" mass="27251">MTHLAAVLAALQSDGDGWRAGVPDSWLQGRTAYGGFSTALALHAAKLAHPDLPPLRSALVAFVGPLAGEVRLSPMLLRRGRNAAFVRVDVASEAGLGLTATFVFMRALESAVHHVAATAPAVASPEPGDPISRGLPQVAFTQHFEMLDCRDATLGPADWLRWVRLAERDGLDPEVELVAVADCLPPAALRLVGGHAPVSSMTWQLNLLAQPKTDQGWFLMRTTSDFTRAGTSSQNMAIWSASGAPVAEQMQSVALFA</sequence>
<reference evidence="3 4" key="1">
    <citation type="submission" date="2020-08" db="EMBL/GenBank/DDBJ databases">
        <title>Genomic Encyclopedia of Type Strains, Phase IV (KMG-IV): sequencing the most valuable type-strain genomes for metagenomic binning, comparative biology and taxonomic classification.</title>
        <authorList>
            <person name="Goeker M."/>
        </authorList>
    </citation>
    <scope>NUCLEOTIDE SEQUENCE [LARGE SCALE GENOMIC DNA]</scope>
    <source>
        <strain evidence="3 4">DSM 100044</strain>
    </source>
</reference>
<dbReference type="Proteomes" id="UP000546200">
    <property type="component" value="Unassembled WGS sequence"/>
</dbReference>
<dbReference type="Pfam" id="PF13622">
    <property type="entry name" value="4HBT_3"/>
    <property type="match status" value="1"/>
</dbReference>
<protein>
    <submittedName>
        <fullName evidence="3">Acyl-CoA thioesterase</fullName>
    </submittedName>
</protein>
<evidence type="ECO:0000313" key="4">
    <source>
        <dbReference type="Proteomes" id="UP000546200"/>
    </source>
</evidence>
<dbReference type="Gene3D" id="2.40.160.210">
    <property type="entry name" value="Acyl-CoA thioesterase, double hotdog domain"/>
    <property type="match status" value="1"/>
</dbReference>
<dbReference type="InterPro" id="IPR049450">
    <property type="entry name" value="ACOT8-like_C"/>
</dbReference>
<dbReference type="SUPFAM" id="SSF54637">
    <property type="entry name" value="Thioesterase/thiol ester dehydrase-isomerase"/>
    <property type="match status" value="2"/>
</dbReference>
<proteinExistence type="predicted"/>
<evidence type="ECO:0000259" key="1">
    <source>
        <dbReference type="Pfam" id="PF13622"/>
    </source>
</evidence>
<name>A0A7W9BBA6_9SPHN</name>
<dbReference type="RefSeq" id="WP_184054952.1">
    <property type="nucleotide sequence ID" value="NZ_JACIJK010000002.1"/>
</dbReference>
<dbReference type="InterPro" id="IPR042171">
    <property type="entry name" value="Acyl-CoA_hotdog"/>
</dbReference>
<dbReference type="EMBL" id="JACIJK010000002">
    <property type="protein sequence ID" value="MBB5714018.1"/>
    <property type="molecule type" value="Genomic_DNA"/>
</dbReference>
<keyword evidence="4" id="KW-1185">Reference proteome</keyword>
<gene>
    <name evidence="3" type="ORF">FHS94_000841</name>
</gene>
<dbReference type="InterPro" id="IPR049449">
    <property type="entry name" value="TesB_ACOT8-like_N"/>
</dbReference>
<dbReference type="InterPro" id="IPR029069">
    <property type="entry name" value="HotDog_dom_sf"/>
</dbReference>
<feature type="domain" description="Acyl-CoA thioesterase-like C-terminal" evidence="2">
    <location>
        <begin position="132"/>
        <end position="254"/>
    </location>
</feature>
<dbReference type="Pfam" id="PF20789">
    <property type="entry name" value="4HBT_3C"/>
    <property type="match status" value="1"/>
</dbReference>
<organism evidence="3 4">
    <name type="scientific">Sphingomonas aerophila</name>
    <dbReference type="NCBI Taxonomy" id="1344948"/>
    <lineage>
        <taxon>Bacteria</taxon>
        <taxon>Pseudomonadati</taxon>
        <taxon>Pseudomonadota</taxon>
        <taxon>Alphaproteobacteria</taxon>
        <taxon>Sphingomonadales</taxon>
        <taxon>Sphingomonadaceae</taxon>
        <taxon>Sphingomonas</taxon>
    </lineage>
</organism>
<evidence type="ECO:0000259" key="2">
    <source>
        <dbReference type="Pfam" id="PF20789"/>
    </source>
</evidence>